<accession>A0A0F9WGZ9</accession>
<dbReference type="Proteomes" id="UP000034350">
    <property type="component" value="Unassembled WGS sequence"/>
</dbReference>
<dbReference type="AlphaFoldDB" id="A0A0F9WGZ9"/>
<sequence length="61" mass="7043">MAVVLINYTEFNSQNSFETVFENELYKKIGSCTYLNLVNMLINKLLGNRMVLILILIVTEN</sequence>
<dbReference type="VEuPathDB" id="MicrosporidiaDB:AAJ76_1000074349"/>
<evidence type="ECO:0000313" key="1">
    <source>
        <dbReference type="EMBL" id="KKO75895.1"/>
    </source>
</evidence>
<dbReference type="GeneID" id="36318435"/>
<comment type="caution">
    <text evidence="1">The sequence shown here is derived from an EMBL/GenBank/DDBJ whole genome shotgun (WGS) entry which is preliminary data.</text>
</comment>
<name>A0A0F9WGZ9_9MICR</name>
<protein>
    <submittedName>
        <fullName evidence="1">Uncharacterized protein</fullName>
    </submittedName>
</protein>
<organism evidence="1 2">
    <name type="scientific">Vairimorpha ceranae</name>
    <dbReference type="NCBI Taxonomy" id="40302"/>
    <lineage>
        <taxon>Eukaryota</taxon>
        <taxon>Fungi</taxon>
        <taxon>Fungi incertae sedis</taxon>
        <taxon>Microsporidia</taxon>
        <taxon>Nosematidae</taxon>
        <taxon>Vairimorpha</taxon>
    </lineage>
</organism>
<dbReference type="EMBL" id="JPQZ01000010">
    <property type="protein sequence ID" value="KKO75895.1"/>
    <property type="molecule type" value="Genomic_DNA"/>
</dbReference>
<reference evidence="1 2" key="1">
    <citation type="journal article" date="2015" name="Environ. Microbiol.">
        <title>Genome analyses suggest the presence of polyploidy and recent human-driven expansions in eight global populations of the honeybee pathogen Nosema ceranae.</title>
        <authorList>
            <person name="Pelin A."/>
            <person name="Selman M."/>
            <person name="Aris-Brosou S."/>
            <person name="Farinelli L."/>
            <person name="Corradi N."/>
        </authorList>
    </citation>
    <scope>NUCLEOTIDE SEQUENCE [LARGE SCALE GENOMIC DNA]</scope>
    <source>
        <strain evidence="1 2">PA08 1199</strain>
    </source>
</reference>
<gene>
    <name evidence="1" type="ORF">AAJ76_1000074349</name>
</gene>
<keyword evidence="2" id="KW-1185">Reference proteome</keyword>
<evidence type="ECO:0000313" key="2">
    <source>
        <dbReference type="Proteomes" id="UP000034350"/>
    </source>
</evidence>
<dbReference type="RefSeq" id="XP_024331637.1">
    <property type="nucleotide sequence ID" value="XM_024473541.1"/>
</dbReference>
<proteinExistence type="predicted"/>